<comment type="caution">
    <text evidence="2">The sequence shown here is derived from an EMBL/GenBank/DDBJ whole genome shotgun (WGS) entry which is preliminary data.</text>
</comment>
<accession>A0A4Q4TLT4</accession>
<evidence type="ECO:0000256" key="1">
    <source>
        <dbReference type="SAM" id="MobiDB-lite"/>
    </source>
</evidence>
<organism evidence="2 3">
    <name type="scientific">Monosporascus ibericus</name>
    <dbReference type="NCBI Taxonomy" id="155417"/>
    <lineage>
        <taxon>Eukaryota</taxon>
        <taxon>Fungi</taxon>
        <taxon>Dikarya</taxon>
        <taxon>Ascomycota</taxon>
        <taxon>Pezizomycotina</taxon>
        <taxon>Sordariomycetes</taxon>
        <taxon>Xylariomycetidae</taxon>
        <taxon>Xylariales</taxon>
        <taxon>Xylariales incertae sedis</taxon>
        <taxon>Monosporascus</taxon>
    </lineage>
</organism>
<evidence type="ECO:0000313" key="2">
    <source>
        <dbReference type="EMBL" id="RYP08086.1"/>
    </source>
</evidence>
<gene>
    <name evidence="2" type="ORF">DL764_002126</name>
</gene>
<reference evidence="2 3" key="1">
    <citation type="submission" date="2018-06" db="EMBL/GenBank/DDBJ databases">
        <title>Complete Genomes of Monosporascus.</title>
        <authorList>
            <person name="Robinson A.J."/>
            <person name="Natvig D.O."/>
        </authorList>
    </citation>
    <scope>NUCLEOTIDE SEQUENCE [LARGE SCALE GENOMIC DNA]</scope>
    <source>
        <strain evidence="2 3">CBS 110550</strain>
    </source>
</reference>
<protein>
    <submittedName>
        <fullName evidence="2">Uncharacterized protein</fullName>
    </submittedName>
</protein>
<dbReference type="OrthoDB" id="5359669at2759"/>
<dbReference type="AlphaFoldDB" id="A0A4Q4TLT4"/>
<feature type="compositionally biased region" description="Basic and acidic residues" evidence="1">
    <location>
        <begin position="122"/>
        <end position="135"/>
    </location>
</feature>
<sequence length="321" mass="35189">MSSFDRTSSPILTMAPTAAHQGAFGMPTFSRQSSLFSRNESFGAPAARSRLSTPMSQTAGRKRSRDEAAINLDVNEAKLETIEPVKEKEDEWVYGEGMTLIKSTSSYITSAGSQSGTWVEEKAAEEQVRRNEEARAINQQERPSLRSSKSQRLDLNAVSVPSIEAQATRYSPVRDVNPSVATSGLSADMSSQPIIDNFTLHLGIGWSRISADGHIQAAARGWAKYIENHFPVTNVRIQLESRGLQSYLVEASEGYFLFAENLRQGQLVSRDLNQTFANLRANPPVFEGLAPMCAAESPKPLQPVIPQGVPAVPRDIEMDMS</sequence>
<keyword evidence="3" id="KW-1185">Reference proteome</keyword>
<feature type="region of interest" description="Disordered" evidence="1">
    <location>
        <begin position="40"/>
        <end position="68"/>
    </location>
</feature>
<evidence type="ECO:0000313" key="3">
    <source>
        <dbReference type="Proteomes" id="UP000293360"/>
    </source>
</evidence>
<feature type="region of interest" description="Disordered" evidence="1">
    <location>
        <begin position="122"/>
        <end position="150"/>
    </location>
</feature>
<dbReference type="Proteomes" id="UP000293360">
    <property type="component" value="Unassembled WGS sequence"/>
</dbReference>
<feature type="compositionally biased region" description="Polar residues" evidence="1">
    <location>
        <begin position="50"/>
        <end position="59"/>
    </location>
</feature>
<dbReference type="EMBL" id="QJNU01000073">
    <property type="protein sequence ID" value="RYP08086.1"/>
    <property type="molecule type" value="Genomic_DNA"/>
</dbReference>
<proteinExistence type="predicted"/>
<name>A0A4Q4TLT4_9PEZI</name>
<dbReference type="STRING" id="155417.A0A4Q4TLT4"/>
<feature type="compositionally biased region" description="Polar residues" evidence="1">
    <location>
        <begin position="137"/>
        <end position="150"/>
    </location>
</feature>